<dbReference type="InterPro" id="IPR052055">
    <property type="entry name" value="Hepadnavirus_pol/RT"/>
</dbReference>
<feature type="non-terminal residue" evidence="1">
    <location>
        <position position="1"/>
    </location>
</feature>
<sequence>KALTPDLYSWLLHGYPHVHQLIDSASYGVKHAFQVDGTLSSNPVPNHKSASVFHNALIRSIRDGQEKGTYLVVSRKAAPRWKLHFSPFGCVEKADTDPQVEARVIHDLSFPRGASTNAWSNQDSIPLLVYDLINVIVRRIVQLRREDPDTPIKLMKGDVKAAYKNVHVLESVSAFFAGAILEDDVVVIDLSLPFGWTGSAAHYGVFGKAISYLVRRESPNTLNPTDPDSTPFFCFDWVNDHVAINDKTFSEWSTKLVALGLEWDSVTMSVSMPKAKIEKALNRVLAMQASNTTTRTQLSQLLGSLRHVCSCIRPAKPCFQRLAALWKRFPRAQAVHLTREAHLDLAWFAHILRYGRLRGVPLTYFCELPDPDVHLYMDSSDKGLCVLNPALREFIRVEFDATELILIKSGLFNINVREQFSALLAVLCWGQLWSVGNVSNLAHVRMWIDNSTAVAWCNKLASTNIFSQEMNRVFGAVEAEWGVRISAGHLAGSANYLADLGSRAWSNPMLAKWLNLTHTWTQVQVGPPVR</sequence>
<evidence type="ECO:0000313" key="1">
    <source>
        <dbReference type="EMBL" id="EGZ08124.1"/>
    </source>
</evidence>
<dbReference type="InParanoid" id="G5A898"/>
<dbReference type="KEGG" id="psoj:PHYSODRAFT_422173"/>
<proteinExistence type="predicted"/>
<dbReference type="CDD" id="cd09275">
    <property type="entry name" value="RNase_HI_RT_DIRS1"/>
    <property type="match status" value="1"/>
</dbReference>
<evidence type="ECO:0000313" key="2">
    <source>
        <dbReference type="Proteomes" id="UP000002640"/>
    </source>
</evidence>
<dbReference type="GeneID" id="20652193"/>
<dbReference type="Proteomes" id="UP000002640">
    <property type="component" value="Unassembled WGS sequence"/>
</dbReference>
<keyword evidence="2" id="KW-1185">Reference proteome</keyword>
<reference evidence="1 2" key="1">
    <citation type="journal article" date="2006" name="Science">
        <title>Phytophthora genome sequences uncover evolutionary origins and mechanisms of pathogenesis.</title>
        <authorList>
            <person name="Tyler B.M."/>
            <person name="Tripathy S."/>
            <person name="Zhang X."/>
            <person name="Dehal P."/>
            <person name="Jiang R.H."/>
            <person name="Aerts A."/>
            <person name="Arredondo F.D."/>
            <person name="Baxter L."/>
            <person name="Bensasson D."/>
            <person name="Beynon J.L."/>
            <person name="Chapman J."/>
            <person name="Damasceno C.M."/>
            <person name="Dorrance A.E."/>
            <person name="Dou D."/>
            <person name="Dickerman A.W."/>
            <person name="Dubchak I.L."/>
            <person name="Garbelotto M."/>
            <person name="Gijzen M."/>
            <person name="Gordon S.G."/>
            <person name="Govers F."/>
            <person name="Grunwald N.J."/>
            <person name="Huang W."/>
            <person name="Ivors K.L."/>
            <person name="Jones R.W."/>
            <person name="Kamoun S."/>
            <person name="Krampis K."/>
            <person name="Lamour K.H."/>
            <person name="Lee M.K."/>
            <person name="McDonald W.H."/>
            <person name="Medina M."/>
            <person name="Meijer H.J."/>
            <person name="Nordberg E.K."/>
            <person name="Maclean D.J."/>
            <person name="Ospina-Giraldo M.D."/>
            <person name="Morris P.F."/>
            <person name="Phuntumart V."/>
            <person name="Putnam N.H."/>
            <person name="Rash S."/>
            <person name="Rose J.K."/>
            <person name="Sakihama Y."/>
            <person name="Salamov A.A."/>
            <person name="Savidor A."/>
            <person name="Scheuring C.F."/>
            <person name="Smith B.M."/>
            <person name="Sobral B.W."/>
            <person name="Terry A."/>
            <person name="Torto-Alalibo T.A."/>
            <person name="Win J."/>
            <person name="Xu Z."/>
            <person name="Zhang H."/>
            <person name="Grigoriev I.V."/>
            <person name="Rokhsar D.S."/>
            <person name="Boore J.L."/>
        </authorList>
    </citation>
    <scope>NUCLEOTIDE SEQUENCE [LARGE SCALE GENOMIC DNA]</scope>
    <source>
        <strain evidence="1 2">P6497</strain>
    </source>
</reference>
<dbReference type="PANTHER" id="PTHR33050:SF7">
    <property type="entry name" value="RIBONUCLEASE H"/>
    <property type="match status" value="1"/>
</dbReference>
<organism evidence="1 2">
    <name type="scientific">Phytophthora sojae (strain P6497)</name>
    <name type="common">Soybean stem and root rot agent</name>
    <name type="synonym">Phytophthora megasperma f. sp. glycines</name>
    <dbReference type="NCBI Taxonomy" id="1094619"/>
    <lineage>
        <taxon>Eukaryota</taxon>
        <taxon>Sar</taxon>
        <taxon>Stramenopiles</taxon>
        <taxon>Oomycota</taxon>
        <taxon>Peronosporomycetes</taxon>
        <taxon>Peronosporales</taxon>
        <taxon>Peronosporaceae</taxon>
        <taxon>Phytophthora</taxon>
    </lineage>
</organism>
<evidence type="ECO:0008006" key="3">
    <source>
        <dbReference type="Google" id="ProtNLM"/>
    </source>
</evidence>
<dbReference type="AlphaFoldDB" id="G5A898"/>
<protein>
    <recommendedName>
        <fullName evidence="3">Reverse transcriptase domain-containing protein</fullName>
    </recommendedName>
</protein>
<accession>G5A898</accession>
<dbReference type="PANTHER" id="PTHR33050">
    <property type="entry name" value="REVERSE TRANSCRIPTASE DOMAIN-CONTAINING PROTEIN"/>
    <property type="match status" value="1"/>
</dbReference>
<dbReference type="EMBL" id="JH159161">
    <property type="protein sequence ID" value="EGZ08124.1"/>
    <property type="molecule type" value="Genomic_DNA"/>
</dbReference>
<dbReference type="RefSeq" id="XP_009536296.1">
    <property type="nucleotide sequence ID" value="XM_009538001.1"/>
</dbReference>
<gene>
    <name evidence="1" type="ORF">PHYSODRAFT_422173</name>
</gene>
<name>G5A898_PHYSP</name>
<feature type="non-terminal residue" evidence="1">
    <location>
        <position position="530"/>
    </location>
</feature>